<dbReference type="EMBL" id="RCHU02000014">
    <property type="protein sequence ID" value="KAL3572427.1"/>
    <property type="molecule type" value="Genomic_DNA"/>
</dbReference>
<proteinExistence type="predicted"/>
<evidence type="ECO:0000313" key="1">
    <source>
        <dbReference type="EMBL" id="KAL3572427.1"/>
    </source>
</evidence>
<protein>
    <submittedName>
        <fullName evidence="1">Uncharacterized protein</fullName>
    </submittedName>
</protein>
<dbReference type="Proteomes" id="UP000309997">
    <property type="component" value="Unassembled WGS sequence"/>
</dbReference>
<keyword evidence="2" id="KW-1185">Reference proteome</keyword>
<accession>A0ACC4B1L5</accession>
<comment type="caution">
    <text evidence="1">The sequence shown here is derived from an EMBL/GenBank/DDBJ whole genome shotgun (WGS) entry which is preliminary data.</text>
</comment>
<gene>
    <name evidence="1" type="ORF">D5086_026331</name>
</gene>
<reference evidence="1 2" key="1">
    <citation type="journal article" date="2024" name="Plant Biotechnol. J.">
        <title>Genome and CRISPR/Cas9 system of a widespread forest tree (Populus alba) in the world.</title>
        <authorList>
            <person name="Liu Y.J."/>
            <person name="Jiang P.F."/>
            <person name="Han X.M."/>
            <person name="Li X.Y."/>
            <person name="Wang H.M."/>
            <person name="Wang Y.J."/>
            <person name="Wang X.X."/>
            <person name="Zeng Q.Y."/>
        </authorList>
    </citation>
    <scope>NUCLEOTIDE SEQUENCE [LARGE SCALE GENOMIC DNA]</scope>
    <source>
        <strain evidence="2">cv. PAL-ZL1</strain>
    </source>
</reference>
<evidence type="ECO:0000313" key="2">
    <source>
        <dbReference type="Proteomes" id="UP000309997"/>
    </source>
</evidence>
<organism evidence="1 2">
    <name type="scientific">Populus alba</name>
    <name type="common">White poplar</name>
    <dbReference type="NCBI Taxonomy" id="43335"/>
    <lineage>
        <taxon>Eukaryota</taxon>
        <taxon>Viridiplantae</taxon>
        <taxon>Streptophyta</taxon>
        <taxon>Embryophyta</taxon>
        <taxon>Tracheophyta</taxon>
        <taxon>Spermatophyta</taxon>
        <taxon>Magnoliopsida</taxon>
        <taxon>eudicotyledons</taxon>
        <taxon>Gunneridae</taxon>
        <taxon>Pentapetalae</taxon>
        <taxon>rosids</taxon>
        <taxon>fabids</taxon>
        <taxon>Malpighiales</taxon>
        <taxon>Salicaceae</taxon>
        <taxon>Saliceae</taxon>
        <taxon>Populus</taxon>
    </lineage>
</organism>
<name>A0ACC4B1L5_POPAL</name>
<sequence>MVDNVGNNNSDREWLKYDLAGGSTSDDGIIKEQDREVEGERASHSKASNSEEKDESSRYRGESMILKATVSPHTPLKLPGNIDRSNGLSRRF</sequence>